<dbReference type="GO" id="GO:0046872">
    <property type="term" value="F:metal ion binding"/>
    <property type="evidence" value="ECO:0007669"/>
    <property type="project" value="UniProtKB-KW"/>
</dbReference>
<gene>
    <name evidence="7" type="ORF">SAMN04488006_1544</name>
</gene>
<keyword evidence="8" id="KW-1185">Reference proteome</keyword>
<keyword evidence="1 4" id="KW-0349">Heme</keyword>
<dbReference type="PROSITE" id="PS51257">
    <property type="entry name" value="PROKAR_LIPOPROTEIN"/>
    <property type="match status" value="1"/>
</dbReference>
<feature type="signal peptide" evidence="5">
    <location>
        <begin position="1"/>
        <end position="21"/>
    </location>
</feature>
<evidence type="ECO:0000256" key="1">
    <source>
        <dbReference type="ARBA" id="ARBA00022617"/>
    </source>
</evidence>
<dbReference type="Pfam" id="PF13442">
    <property type="entry name" value="Cytochrome_CBB3"/>
    <property type="match status" value="1"/>
</dbReference>
<evidence type="ECO:0000256" key="5">
    <source>
        <dbReference type="SAM" id="SignalP"/>
    </source>
</evidence>
<dbReference type="OrthoDB" id="9796771at2"/>
<evidence type="ECO:0000313" key="7">
    <source>
        <dbReference type="EMBL" id="SFS48071.1"/>
    </source>
</evidence>
<dbReference type="AlphaFoldDB" id="A0A1I6Q6I4"/>
<dbReference type="PROSITE" id="PS51007">
    <property type="entry name" value="CYTC"/>
    <property type="match status" value="1"/>
</dbReference>
<evidence type="ECO:0000256" key="3">
    <source>
        <dbReference type="ARBA" id="ARBA00023004"/>
    </source>
</evidence>
<sequence>MKNILKITIALAFLITLSSCWGDKTKPNYQYMPDMYKSVGYETYSQNPNYANGMTTQTPVDGTIARGHVPYDYENTNEGYEAAKLNLKNPLEVNEANLANGKKMYDIYCISCHGSAGAGDGELVKRDKFLGVPNYKDREITEGSIYHVIMYGRNMMGSHASQLTAKERWQITMYVQQLRTELLQ</sequence>
<dbReference type="PANTHER" id="PTHR40394">
    <property type="entry name" value="LIPOPROTEIN-RELATED"/>
    <property type="match status" value="1"/>
</dbReference>
<dbReference type="InterPro" id="IPR036909">
    <property type="entry name" value="Cyt_c-like_dom_sf"/>
</dbReference>
<keyword evidence="2 4" id="KW-0479">Metal-binding</keyword>
<dbReference type="Proteomes" id="UP000199312">
    <property type="component" value="Unassembled WGS sequence"/>
</dbReference>
<dbReference type="STRING" id="593133.SAMN04488006_1544"/>
<dbReference type="SUPFAM" id="SSF46626">
    <property type="entry name" value="Cytochrome c"/>
    <property type="match status" value="1"/>
</dbReference>
<keyword evidence="5" id="KW-0732">Signal</keyword>
<evidence type="ECO:0000313" key="8">
    <source>
        <dbReference type="Proteomes" id="UP000199312"/>
    </source>
</evidence>
<evidence type="ECO:0000259" key="6">
    <source>
        <dbReference type="PROSITE" id="PS51007"/>
    </source>
</evidence>
<reference evidence="8" key="1">
    <citation type="submission" date="2016-10" db="EMBL/GenBank/DDBJ databases">
        <authorList>
            <person name="Varghese N."/>
            <person name="Submissions S."/>
        </authorList>
    </citation>
    <scope>NUCLEOTIDE SEQUENCE [LARGE SCALE GENOMIC DNA]</scope>
    <source>
        <strain evidence="8">DSM 24450</strain>
    </source>
</reference>
<accession>A0A1I6Q6I4</accession>
<dbReference type="RefSeq" id="WP_090224487.1">
    <property type="nucleotide sequence ID" value="NZ_FOZP01000003.1"/>
</dbReference>
<evidence type="ECO:0000256" key="4">
    <source>
        <dbReference type="PROSITE-ProRule" id="PRU00433"/>
    </source>
</evidence>
<dbReference type="GO" id="GO:0009055">
    <property type="term" value="F:electron transfer activity"/>
    <property type="evidence" value="ECO:0007669"/>
    <property type="project" value="InterPro"/>
</dbReference>
<dbReference type="GO" id="GO:0020037">
    <property type="term" value="F:heme binding"/>
    <property type="evidence" value="ECO:0007669"/>
    <property type="project" value="InterPro"/>
</dbReference>
<dbReference type="PANTHER" id="PTHR40394:SF2">
    <property type="entry name" value="QUINOL:CYTOCHROME C OXIDOREDUCTASE MEMBRANE PROTEIN"/>
    <property type="match status" value="1"/>
</dbReference>
<protein>
    <submittedName>
        <fullName evidence="7">Quinol:cytochrome c oxidoreductase monoheme cytochrome subunit</fullName>
    </submittedName>
</protein>
<feature type="domain" description="Cytochrome c" evidence="6">
    <location>
        <begin position="96"/>
        <end position="179"/>
    </location>
</feature>
<proteinExistence type="predicted"/>
<organism evidence="7 8">
    <name type="scientific">Lutibacter maritimus</name>
    <dbReference type="NCBI Taxonomy" id="593133"/>
    <lineage>
        <taxon>Bacteria</taxon>
        <taxon>Pseudomonadati</taxon>
        <taxon>Bacteroidota</taxon>
        <taxon>Flavobacteriia</taxon>
        <taxon>Flavobacteriales</taxon>
        <taxon>Flavobacteriaceae</taxon>
        <taxon>Lutibacter</taxon>
    </lineage>
</organism>
<name>A0A1I6Q6I4_9FLAO</name>
<dbReference type="EMBL" id="FOZP01000003">
    <property type="protein sequence ID" value="SFS48071.1"/>
    <property type="molecule type" value="Genomic_DNA"/>
</dbReference>
<keyword evidence="3 4" id="KW-0408">Iron</keyword>
<dbReference type="Gene3D" id="1.10.760.10">
    <property type="entry name" value="Cytochrome c-like domain"/>
    <property type="match status" value="1"/>
</dbReference>
<evidence type="ECO:0000256" key="2">
    <source>
        <dbReference type="ARBA" id="ARBA00022723"/>
    </source>
</evidence>
<feature type="chain" id="PRO_5011453910" evidence="5">
    <location>
        <begin position="22"/>
        <end position="184"/>
    </location>
</feature>
<dbReference type="InterPro" id="IPR009056">
    <property type="entry name" value="Cyt_c-like_dom"/>
</dbReference>